<dbReference type="RefSeq" id="XP_038072739.1">
    <property type="nucleotide sequence ID" value="XM_038216811.1"/>
</dbReference>
<name>A0A914B9R4_PATMI</name>
<dbReference type="SUPFAM" id="SSF56112">
    <property type="entry name" value="Protein kinase-like (PK-like)"/>
    <property type="match status" value="1"/>
</dbReference>
<dbReference type="GO" id="GO:0004674">
    <property type="term" value="F:protein serine/threonine kinase activity"/>
    <property type="evidence" value="ECO:0007669"/>
    <property type="project" value="UniProtKB-KW"/>
</dbReference>
<keyword evidence="4" id="KW-0547">Nucleotide-binding</keyword>
<feature type="domain" description="Protein kinase" evidence="10">
    <location>
        <begin position="33"/>
        <end position="336"/>
    </location>
</feature>
<dbReference type="OrthoDB" id="1405469at2759"/>
<evidence type="ECO:0000256" key="1">
    <source>
        <dbReference type="ARBA" id="ARBA00012513"/>
    </source>
</evidence>
<dbReference type="Proteomes" id="UP000887568">
    <property type="component" value="Unplaced"/>
</dbReference>
<dbReference type="GeneID" id="119741122"/>
<evidence type="ECO:0000256" key="7">
    <source>
        <dbReference type="ARBA" id="ARBA00047899"/>
    </source>
</evidence>
<dbReference type="InterPro" id="IPR000719">
    <property type="entry name" value="Prot_kinase_dom"/>
</dbReference>
<evidence type="ECO:0000256" key="4">
    <source>
        <dbReference type="ARBA" id="ARBA00022741"/>
    </source>
</evidence>
<dbReference type="EnsemblMetazoa" id="XM_038216811.1">
    <property type="protein sequence ID" value="XP_038072739.1"/>
    <property type="gene ID" value="LOC119741122"/>
</dbReference>
<organism evidence="11 12">
    <name type="scientific">Patiria miniata</name>
    <name type="common">Bat star</name>
    <name type="synonym">Asterina miniata</name>
    <dbReference type="NCBI Taxonomy" id="46514"/>
    <lineage>
        <taxon>Eukaryota</taxon>
        <taxon>Metazoa</taxon>
        <taxon>Echinodermata</taxon>
        <taxon>Eleutherozoa</taxon>
        <taxon>Asterozoa</taxon>
        <taxon>Asteroidea</taxon>
        <taxon>Valvatacea</taxon>
        <taxon>Valvatida</taxon>
        <taxon>Asterinidae</taxon>
        <taxon>Patiria</taxon>
    </lineage>
</organism>
<feature type="region of interest" description="Disordered" evidence="9">
    <location>
        <begin position="361"/>
        <end position="399"/>
    </location>
</feature>
<dbReference type="PANTHER" id="PTHR43671:SF98">
    <property type="entry name" value="SERINE_THREONINE-PROTEIN KINASE NEK11"/>
    <property type="match status" value="1"/>
</dbReference>
<dbReference type="PROSITE" id="PS50011">
    <property type="entry name" value="PROTEIN_KINASE_DOM"/>
    <property type="match status" value="1"/>
</dbReference>
<comment type="catalytic activity">
    <reaction evidence="8">
        <text>L-seryl-[protein] + ATP = O-phospho-L-seryl-[protein] + ADP + H(+)</text>
        <dbReference type="Rhea" id="RHEA:17989"/>
        <dbReference type="Rhea" id="RHEA-COMP:9863"/>
        <dbReference type="Rhea" id="RHEA-COMP:11604"/>
        <dbReference type="ChEBI" id="CHEBI:15378"/>
        <dbReference type="ChEBI" id="CHEBI:29999"/>
        <dbReference type="ChEBI" id="CHEBI:30616"/>
        <dbReference type="ChEBI" id="CHEBI:83421"/>
        <dbReference type="ChEBI" id="CHEBI:456216"/>
        <dbReference type="EC" id="2.7.11.1"/>
    </reaction>
</comment>
<sequence length="434" mass="49100">MLCHAKYLYHRQEEAKMTLDAIFVSLSATMNRYTPVERLCSGYYGSDHRVRERRPGKKERRVKLVPCGSREFALRALSVYRELAYLPKHENVAKVKEAFLHRQQGTMYLCSVGKEYGGQTLNEFLLQKHSGLTDEAYKTLFLQITSGLSYLHSNNIAHNTLTPFSVVMTEFHNGNGVAKLTDYGLAQLCLQATDDCYDLEEGRSLSLMYALPPEAYQPTWGREFDKPNRAADIFMLGMLFNAVADHSLLPVPESQKKNTRSDNDNQMVRVFATVLPFPGYGSVPVGKFLHSNPSVDLDRQLFRTVSPDLRRLLRRMALLEPNDRPAPTGVIQMLNACKAIRKPTEEADDSTFKMPLAPFMTTTNRKRRSSSIPFDPTTTTAPKKNRMAGPAKEWEKATSEAASSLIRRASLRLSQRAKSVSDFLNQKKSMKITD</sequence>
<feature type="compositionally biased region" description="Polar residues" evidence="9">
    <location>
        <begin position="370"/>
        <end position="382"/>
    </location>
</feature>
<proteinExistence type="predicted"/>
<evidence type="ECO:0000313" key="11">
    <source>
        <dbReference type="EnsemblMetazoa" id="XP_038072739.1"/>
    </source>
</evidence>
<evidence type="ECO:0000256" key="8">
    <source>
        <dbReference type="ARBA" id="ARBA00048679"/>
    </source>
</evidence>
<dbReference type="OMA" id="YLPKHEN"/>
<evidence type="ECO:0000256" key="5">
    <source>
        <dbReference type="ARBA" id="ARBA00022777"/>
    </source>
</evidence>
<keyword evidence="2" id="KW-0723">Serine/threonine-protein kinase</keyword>
<evidence type="ECO:0000259" key="10">
    <source>
        <dbReference type="PROSITE" id="PS50011"/>
    </source>
</evidence>
<dbReference type="PANTHER" id="PTHR43671">
    <property type="entry name" value="SERINE/THREONINE-PROTEIN KINASE NEK"/>
    <property type="match status" value="1"/>
</dbReference>
<evidence type="ECO:0000256" key="9">
    <source>
        <dbReference type="SAM" id="MobiDB-lite"/>
    </source>
</evidence>
<dbReference type="Pfam" id="PF00069">
    <property type="entry name" value="Pkinase"/>
    <property type="match status" value="1"/>
</dbReference>
<accession>A0A914B9R4</accession>
<keyword evidence="3" id="KW-0808">Transferase</keyword>
<keyword evidence="12" id="KW-1185">Reference proteome</keyword>
<reference evidence="11" key="1">
    <citation type="submission" date="2022-11" db="UniProtKB">
        <authorList>
            <consortium name="EnsemblMetazoa"/>
        </authorList>
    </citation>
    <scope>IDENTIFICATION</scope>
</reference>
<dbReference type="Gene3D" id="1.10.510.10">
    <property type="entry name" value="Transferase(Phosphotransferase) domain 1"/>
    <property type="match status" value="1"/>
</dbReference>
<protein>
    <recommendedName>
        <fullName evidence="1">non-specific serine/threonine protein kinase</fullName>
        <ecNumber evidence="1">2.7.11.1</ecNumber>
    </recommendedName>
</protein>
<dbReference type="InterPro" id="IPR050660">
    <property type="entry name" value="NEK_Ser/Thr_kinase"/>
</dbReference>
<dbReference type="EC" id="2.7.11.1" evidence="1"/>
<evidence type="ECO:0000313" key="12">
    <source>
        <dbReference type="Proteomes" id="UP000887568"/>
    </source>
</evidence>
<dbReference type="GO" id="GO:0005524">
    <property type="term" value="F:ATP binding"/>
    <property type="evidence" value="ECO:0007669"/>
    <property type="project" value="UniProtKB-KW"/>
</dbReference>
<dbReference type="AlphaFoldDB" id="A0A914B9R4"/>
<dbReference type="SMART" id="SM00220">
    <property type="entry name" value="S_TKc"/>
    <property type="match status" value="1"/>
</dbReference>
<keyword evidence="6" id="KW-0067">ATP-binding</keyword>
<dbReference type="InterPro" id="IPR011009">
    <property type="entry name" value="Kinase-like_dom_sf"/>
</dbReference>
<evidence type="ECO:0000256" key="3">
    <source>
        <dbReference type="ARBA" id="ARBA00022679"/>
    </source>
</evidence>
<dbReference type="CDD" id="cd00180">
    <property type="entry name" value="PKc"/>
    <property type="match status" value="1"/>
</dbReference>
<comment type="catalytic activity">
    <reaction evidence="7">
        <text>L-threonyl-[protein] + ATP = O-phospho-L-threonyl-[protein] + ADP + H(+)</text>
        <dbReference type="Rhea" id="RHEA:46608"/>
        <dbReference type="Rhea" id="RHEA-COMP:11060"/>
        <dbReference type="Rhea" id="RHEA-COMP:11605"/>
        <dbReference type="ChEBI" id="CHEBI:15378"/>
        <dbReference type="ChEBI" id="CHEBI:30013"/>
        <dbReference type="ChEBI" id="CHEBI:30616"/>
        <dbReference type="ChEBI" id="CHEBI:61977"/>
        <dbReference type="ChEBI" id="CHEBI:456216"/>
        <dbReference type="EC" id="2.7.11.1"/>
    </reaction>
</comment>
<keyword evidence="5" id="KW-0418">Kinase</keyword>
<evidence type="ECO:0000256" key="2">
    <source>
        <dbReference type="ARBA" id="ARBA00022527"/>
    </source>
</evidence>
<evidence type="ECO:0000256" key="6">
    <source>
        <dbReference type="ARBA" id="ARBA00022840"/>
    </source>
</evidence>